<evidence type="ECO:0000256" key="3">
    <source>
        <dbReference type="SAM" id="Phobius"/>
    </source>
</evidence>
<organism evidence="5 6">
    <name type="scientific">Faecousia intestinalis</name>
    <dbReference type="NCBI Taxonomy" id="3133167"/>
    <lineage>
        <taxon>Bacteria</taxon>
        <taxon>Bacillati</taxon>
        <taxon>Bacillota</taxon>
        <taxon>Clostridia</taxon>
        <taxon>Eubacteriales</taxon>
        <taxon>Oscillospiraceae</taxon>
        <taxon>Faecousia</taxon>
    </lineage>
</organism>
<dbReference type="InterPro" id="IPR041916">
    <property type="entry name" value="Anti_sigma_zinc_sf"/>
</dbReference>
<feature type="transmembrane region" description="Helical" evidence="3">
    <location>
        <begin position="83"/>
        <end position="103"/>
    </location>
</feature>
<evidence type="ECO:0000256" key="1">
    <source>
        <dbReference type="ARBA" id="ARBA00024353"/>
    </source>
</evidence>
<evidence type="ECO:0000313" key="6">
    <source>
        <dbReference type="Proteomes" id="UP001491552"/>
    </source>
</evidence>
<proteinExistence type="inferred from homology"/>
<sequence length="253" mass="26410">MNCNDYLPLLSGHLDGENSPEEEQRLQAHLAQCADCRARLQAFERGDRLLRADTAVPPAGLTASILAAAAKTPQRPVKKPCRAYWGGLATGLAAAALVVFTLLGPLKGFAQQKANDTAATAAPGDVVMGYSGNVTSFYHDAATSGVGAPECKAADTDDAAAAYDGTAAEPLLVVLKGAHADVLPESSEQLSSKERDSWSETAGLWPEDVRAAYRLPAEALPKLLADCSGIYAFTLSAPVKEAAECIILLAAED</sequence>
<accession>A0ABV1G3P2</accession>
<evidence type="ECO:0000313" key="5">
    <source>
        <dbReference type="EMBL" id="MEQ2510034.1"/>
    </source>
</evidence>
<keyword evidence="3" id="KW-1133">Transmembrane helix</keyword>
<protein>
    <recommendedName>
        <fullName evidence="2">Anti-sigma-W factor RsiW</fullName>
    </recommendedName>
</protein>
<evidence type="ECO:0000256" key="2">
    <source>
        <dbReference type="ARBA" id="ARBA00024438"/>
    </source>
</evidence>
<keyword evidence="6" id="KW-1185">Reference proteome</keyword>
<dbReference type="RefSeq" id="WP_349134741.1">
    <property type="nucleotide sequence ID" value="NZ_JBBMFF010000111.1"/>
</dbReference>
<keyword evidence="3" id="KW-0812">Transmembrane</keyword>
<dbReference type="Proteomes" id="UP001491552">
    <property type="component" value="Unassembled WGS sequence"/>
</dbReference>
<keyword evidence="3" id="KW-0472">Membrane</keyword>
<dbReference type="Pfam" id="PF13490">
    <property type="entry name" value="zf-HC2"/>
    <property type="match status" value="1"/>
</dbReference>
<feature type="domain" description="Putative zinc-finger" evidence="4">
    <location>
        <begin position="3"/>
        <end position="37"/>
    </location>
</feature>
<dbReference type="EMBL" id="JBBMFF010000111">
    <property type="protein sequence ID" value="MEQ2510034.1"/>
    <property type="molecule type" value="Genomic_DNA"/>
</dbReference>
<dbReference type="InterPro" id="IPR027383">
    <property type="entry name" value="Znf_put"/>
</dbReference>
<reference evidence="5 6" key="1">
    <citation type="submission" date="2024-03" db="EMBL/GenBank/DDBJ databases">
        <title>Human intestinal bacterial collection.</title>
        <authorList>
            <person name="Pauvert C."/>
            <person name="Hitch T.C.A."/>
            <person name="Clavel T."/>
        </authorList>
    </citation>
    <scope>NUCLEOTIDE SEQUENCE [LARGE SCALE GENOMIC DNA]</scope>
    <source>
        <strain evidence="5 6">CLA-AA-H192</strain>
    </source>
</reference>
<comment type="caution">
    <text evidence="5">The sequence shown here is derived from an EMBL/GenBank/DDBJ whole genome shotgun (WGS) entry which is preliminary data.</text>
</comment>
<dbReference type="Gene3D" id="1.10.10.1320">
    <property type="entry name" value="Anti-sigma factor, zinc-finger domain"/>
    <property type="match status" value="1"/>
</dbReference>
<name>A0ABV1G3P2_9FIRM</name>
<gene>
    <name evidence="5" type="ORF">WMO66_02005</name>
</gene>
<evidence type="ECO:0000259" key="4">
    <source>
        <dbReference type="Pfam" id="PF13490"/>
    </source>
</evidence>
<comment type="similarity">
    <text evidence="1">Belongs to the zinc-associated anti-sigma factor (ZAS) superfamily. Anti-sigma-W factor family.</text>
</comment>